<sequence length="59" mass="6571">MGKWNEEGTPNLNLSSADLKASKLVSKKSKKEHAFSEELADGGERNEIIRGQQTNEVNR</sequence>
<organism evidence="2 3">
    <name type="scientific">Evansella caseinilytica</name>
    <dbReference type="NCBI Taxonomy" id="1503961"/>
    <lineage>
        <taxon>Bacteria</taxon>
        <taxon>Bacillati</taxon>
        <taxon>Bacillota</taxon>
        <taxon>Bacilli</taxon>
        <taxon>Bacillales</taxon>
        <taxon>Bacillaceae</taxon>
        <taxon>Evansella</taxon>
    </lineage>
</organism>
<name>A0A1H3U8K9_9BACI</name>
<keyword evidence="3" id="KW-1185">Reference proteome</keyword>
<accession>A0A1H3U8K9</accession>
<protein>
    <submittedName>
        <fullName evidence="2">Uncharacterized protein</fullName>
    </submittedName>
</protein>
<reference evidence="3" key="1">
    <citation type="submission" date="2016-10" db="EMBL/GenBank/DDBJ databases">
        <authorList>
            <person name="Varghese N."/>
            <person name="Submissions S."/>
        </authorList>
    </citation>
    <scope>NUCLEOTIDE SEQUENCE [LARGE SCALE GENOMIC DNA]</scope>
    <source>
        <strain evidence="3">SP</strain>
    </source>
</reference>
<gene>
    <name evidence="2" type="ORF">SAMN05421736_11962</name>
</gene>
<dbReference type="EMBL" id="FNPI01000019">
    <property type="protein sequence ID" value="SDZ58766.1"/>
    <property type="molecule type" value="Genomic_DNA"/>
</dbReference>
<feature type="compositionally biased region" description="Basic and acidic residues" evidence="1">
    <location>
        <begin position="32"/>
        <end position="48"/>
    </location>
</feature>
<feature type="region of interest" description="Disordered" evidence="1">
    <location>
        <begin position="24"/>
        <end position="59"/>
    </location>
</feature>
<dbReference type="Proteomes" id="UP000198935">
    <property type="component" value="Unassembled WGS sequence"/>
</dbReference>
<evidence type="ECO:0000313" key="2">
    <source>
        <dbReference type="EMBL" id="SDZ58766.1"/>
    </source>
</evidence>
<proteinExistence type="predicted"/>
<evidence type="ECO:0000313" key="3">
    <source>
        <dbReference type="Proteomes" id="UP000198935"/>
    </source>
</evidence>
<evidence type="ECO:0000256" key="1">
    <source>
        <dbReference type="SAM" id="MobiDB-lite"/>
    </source>
</evidence>
<dbReference type="STRING" id="1503961.SAMN05421736_11962"/>
<dbReference type="AlphaFoldDB" id="A0A1H3U8K9"/>